<dbReference type="InterPro" id="IPR029058">
    <property type="entry name" value="AB_hydrolase_fold"/>
</dbReference>
<comment type="caution">
    <text evidence="3">The sequence shown here is derived from an EMBL/GenBank/DDBJ whole genome shotgun (WGS) entry which is preliminary data.</text>
</comment>
<organism evidence="3 4">
    <name type="scientific">Hufsiella ginkgonis</name>
    <dbReference type="NCBI Taxonomy" id="2695274"/>
    <lineage>
        <taxon>Bacteria</taxon>
        <taxon>Pseudomonadati</taxon>
        <taxon>Bacteroidota</taxon>
        <taxon>Sphingobacteriia</taxon>
        <taxon>Sphingobacteriales</taxon>
        <taxon>Sphingobacteriaceae</taxon>
        <taxon>Hufsiella</taxon>
    </lineage>
</organism>
<proteinExistence type="predicted"/>
<evidence type="ECO:0000313" key="4">
    <source>
        <dbReference type="Proteomes" id="UP000451233"/>
    </source>
</evidence>
<reference evidence="3 4" key="1">
    <citation type="submission" date="2019-11" db="EMBL/GenBank/DDBJ databases">
        <title>Pedobacter sp. HMF7056 Genome sequencing and assembly.</title>
        <authorList>
            <person name="Kang H."/>
            <person name="Kim H."/>
            <person name="Joh K."/>
        </authorList>
    </citation>
    <scope>NUCLEOTIDE SEQUENCE [LARGE SCALE GENOMIC DNA]</scope>
    <source>
        <strain evidence="3 4">HMF7056</strain>
    </source>
</reference>
<sequence length="282" mass="30428">MITLWGSRRVLMTPVLCFVFLVGTRCNNQASSNCATQDNLNWVAADTGCLRINTFKNPALSANPNLVIVIHGDAPFNKPGYQYAAAKIIAAQNRNTIAIGLLRPGYTDPEDQRSHGRKGNTTGDNYTPEVVASVAAAIKNLRETYHAARTVIAAHSGGAAITGALVALYPELADGAVLVACPCDVTEWRKYMQSQQPGNKEWSAPVSSISPIEIAGKVSGKTRLVLISGDQDEVVPIMYSSNYHKRLKAFNKQSALVILNGEGHEAFFNKRVFAEVKGLLGN</sequence>
<name>A0A7K1Y068_9SPHI</name>
<dbReference type="EMBL" id="WVHS01000003">
    <property type="protein sequence ID" value="MXV16467.1"/>
    <property type="molecule type" value="Genomic_DNA"/>
</dbReference>
<dbReference type="GO" id="GO:0008236">
    <property type="term" value="F:serine-type peptidase activity"/>
    <property type="evidence" value="ECO:0007669"/>
    <property type="project" value="InterPro"/>
</dbReference>
<feature type="domain" description="Peptidase S9 prolyl oligopeptidase catalytic" evidence="2">
    <location>
        <begin position="122"/>
        <end position="266"/>
    </location>
</feature>
<keyword evidence="4" id="KW-1185">Reference proteome</keyword>
<dbReference type="GO" id="GO:0006508">
    <property type="term" value="P:proteolysis"/>
    <property type="evidence" value="ECO:0007669"/>
    <property type="project" value="InterPro"/>
</dbReference>
<dbReference type="Pfam" id="PF00326">
    <property type="entry name" value="Peptidase_S9"/>
    <property type="match status" value="1"/>
</dbReference>
<accession>A0A7K1Y068</accession>
<evidence type="ECO:0000313" key="3">
    <source>
        <dbReference type="EMBL" id="MXV16467.1"/>
    </source>
</evidence>
<feature type="region of interest" description="Disordered" evidence="1">
    <location>
        <begin position="105"/>
        <end position="125"/>
    </location>
</feature>
<evidence type="ECO:0000256" key="1">
    <source>
        <dbReference type="SAM" id="MobiDB-lite"/>
    </source>
</evidence>
<dbReference type="SUPFAM" id="SSF53474">
    <property type="entry name" value="alpha/beta-Hydrolases"/>
    <property type="match status" value="1"/>
</dbReference>
<dbReference type="RefSeq" id="WP_160907460.1">
    <property type="nucleotide sequence ID" value="NZ_WVHS01000003.1"/>
</dbReference>
<dbReference type="Proteomes" id="UP000451233">
    <property type="component" value="Unassembled WGS sequence"/>
</dbReference>
<dbReference type="Gene3D" id="3.40.50.1820">
    <property type="entry name" value="alpha/beta hydrolase"/>
    <property type="match status" value="1"/>
</dbReference>
<gene>
    <name evidence="3" type="ORF">GS398_14235</name>
</gene>
<protein>
    <submittedName>
        <fullName evidence="3">Prolyl oligopeptidase family serine peptidase</fullName>
    </submittedName>
</protein>
<dbReference type="InterPro" id="IPR001375">
    <property type="entry name" value="Peptidase_S9_cat"/>
</dbReference>
<evidence type="ECO:0000259" key="2">
    <source>
        <dbReference type="Pfam" id="PF00326"/>
    </source>
</evidence>
<dbReference type="AlphaFoldDB" id="A0A7K1Y068"/>